<keyword evidence="2 4" id="KW-0479">Metal-binding</keyword>
<evidence type="ECO:0000259" key="5">
    <source>
        <dbReference type="PROSITE" id="PS51007"/>
    </source>
</evidence>
<dbReference type="GO" id="GO:0046872">
    <property type="term" value="F:metal ion binding"/>
    <property type="evidence" value="ECO:0007669"/>
    <property type="project" value="UniProtKB-KW"/>
</dbReference>
<comment type="caution">
    <text evidence="6">The sequence shown here is derived from an EMBL/GenBank/DDBJ whole genome shotgun (WGS) entry which is preliminary data.</text>
</comment>
<dbReference type="EMBL" id="JAAAWO010000005">
    <property type="protein sequence ID" value="NDW15623.1"/>
    <property type="molecule type" value="Genomic_DNA"/>
</dbReference>
<dbReference type="SUPFAM" id="SSF46626">
    <property type="entry name" value="Cytochrome c"/>
    <property type="match status" value="1"/>
</dbReference>
<evidence type="ECO:0000256" key="3">
    <source>
        <dbReference type="ARBA" id="ARBA00023004"/>
    </source>
</evidence>
<organism evidence="6 7">
    <name type="scientific">Alteromonas genovensis</name>
    <dbReference type="NCBI Taxonomy" id="471225"/>
    <lineage>
        <taxon>Bacteria</taxon>
        <taxon>Pseudomonadati</taxon>
        <taxon>Pseudomonadota</taxon>
        <taxon>Gammaproteobacteria</taxon>
        <taxon>Alteromonadales</taxon>
        <taxon>Alteromonadaceae</taxon>
        <taxon>Alteromonas/Salinimonas group</taxon>
        <taxon>Alteromonas</taxon>
    </lineage>
</organism>
<evidence type="ECO:0000256" key="2">
    <source>
        <dbReference type="ARBA" id="ARBA00022723"/>
    </source>
</evidence>
<accession>A0A6N9TEA6</accession>
<sequence>MRITIMLLACLFLSACDQGAKSPRGFSLPEGDIEQGKTVFENYGCNDCHTVAGEKAASDARYLISHPIPLGGSNGRIKTYGELVTSIINPSHKLTPRRPASFTSEDGVSFMRIINDELTVSELIDLVSYLQPKYKVMPYRTTDYRLYQLRIPEKMAENND</sequence>
<reference evidence="6 7" key="1">
    <citation type="submission" date="2020-01" db="EMBL/GenBank/DDBJ databases">
        <title>Genomes of bacteria type strains.</title>
        <authorList>
            <person name="Chen J."/>
            <person name="Zhu S."/>
            <person name="Yang J."/>
        </authorList>
    </citation>
    <scope>NUCLEOTIDE SEQUENCE [LARGE SCALE GENOMIC DNA]</scope>
    <source>
        <strain evidence="6 7">LMG 24078</strain>
    </source>
</reference>
<gene>
    <name evidence="6" type="ORF">GTQ48_08815</name>
</gene>
<dbReference type="PROSITE" id="PS51007">
    <property type="entry name" value="CYTC"/>
    <property type="match status" value="1"/>
</dbReference>
<dbReference type="Gene3D" id="1.10.760.10">
    <property type="entry name" value="Cytochrome c-like domain"/>
    <property type="match status" value="1"/>
</dbReference>
<evidence type="ECO:0000313" key="6">
    <source>
        <dbReference type="EMBL" id="NDW15623.1"/>
    </source>
</evidence>
<evidence type="ECO:0000256" key="1">
    <source>
        <dbReference type="ARBA" id="ARBA00022617"/>
    </source>
</evidence>
<evidence type="ECO:0000313" key="7">
    <source>
        <dbReference type="Proteomes" id="UP000471381"/>
    </source>
</evidence>
<evidence type="ECO:0000256" key="4">
    <source>
        <dbReference type="PROSITE-ProRule" id="PRU00433"/>
    </source>
</evidence>
<dbReference type="AlphaFoldDB" id="A0A6N9TEA6"/>
<proteinExistence type="predicted"/>
<feature type="domain" description="Cytochrome c" evidence="5">
    <location>
        <begin position="31"/>
        <end position="134"/>
    </location>
</feature>
<dbReference type="Proteomes" id="UP000471381">
    <property type="component" value="Unassembled WGS sequence"/>
</dbReference>
<keyword evidence="7" id="KW-1185">Reference proteome</keyword>
<dbReference type="GO" id="GO:0009055">
    <property type="term" value="F:electron transfer activity"/>
    <property type="evidence" value="ECO:0007669"/>
    <property type="project" value="InterPro"/>
</dbReference>
<dbReference type="Pfam" id="PF00034">
    <property type="entry name" value="Cytochrom_C"/>
    <property type="match status" value="1"/>
</dbReference>
<keyword evidence="3 4" id="KW-0408">Iron</keyword>
<dbReference type="GO" id="GO:0020037">
    <property type="term" value="F:heme binding"/>
    <property type="evidence" value="ECO:0007669"/>
    <property type="project" value="InterPro"/>
</dbReference>
<protein>
    <submittedName>
        <fullName evidence="6">C-type cytochrome</fullName>
    </submittedName>
</protein>
<keyword evidence="1 4" id="KW-0349">Heme</keyword>
<dbReference type="PROSITE" id="PS51257">
    <property type="entry name" value="PROKAR_LIPOPROTEIN"/>
    <property type="match status" value="1"/>
</dbReference>
<dbReference type="RefSeq" id="WP_163106353.1">
    <property type="nucleotide sequence ID" value="NZ_JAAAWO010000005.1"/>
</dbReference>
<dbReference type="InterPro" id="IPR036909">
    <property type="entry name" value="Cyt_c-like_dom_sf"/>
</dbReference>
<dbReference type="InterPro" id="IPR009056">
    <property type="entry name" value="Cyt_c-like_dom"/>
</dbReference>
<name>A0A6N9TEA6_9ALTE</name>